<dbReference type="eggNOG" id="ENOG502QQ4S">
    <property type="taxonomic scope" value="Eukaryota"/>
</dbReference>
<dbReference type="Proteomes" id="UP000000267">
    <property type="component" value="Unassembled WGS sequence"/>
</dbReference>
<dbReference type="GO" id="GO:0045943">
    <property type="term" value="P:positive regulation of transcription by RNA polymerase I"/>
    <property type="evidence" value="ECO:0007669"/>
    <property type="project" value="EnsemblFungi"/>
</dbReference>
<reference evidence="3 4" key="1">
    <citation type="journal article" date="2007" name="Proc. Natl. Acad. Sci. U.S.A.">
        <title>Independent sorting-out of thousands of duplicated gene pairs in two yeast species descended from a whole-genome duplication.</title>
        <authorList>
            <person name="Scannell D.R."/>
            <person name="Frank A.C."/>
            <person name="Conant G.C."/>
            <person name="Byrne K.P."/>
            <person name="Woolfit M."/>
            <person name="Wolfe K.H."/>
        </authorList>
    </citation>
    <scope>NUCLEOTIDE SEQUENCE [LARGE SCALE GENOMIC DNA]</scope>
    <source>
        <strain evidence="4">ATCC 22028 / DSM 70294 / BCRC 21397 / CBS 2163 / NBRC 10782 / NRRL Y-8283 / UCD 57-17</strain>
    </source>
</reference>
<dbReference type="PhylomeDB" id="A7TP78"/>
<accession>A7TP78</accession>
<protein>
    <recommendedName>
        <fullName evidence="5">U3 small nucleolar RNA-associated protein 8</fullName>
    </recommendedName>
</protein>
<dbReference type="GO" id="GO:0006409">
    <property type="term" value="P:tRNA export from nucleus"/>
    <property type="evidence" value="ECO:0007669"/>
    <property type="project" value="EnsemblFungi"/>
</dbReference>
<dbReference type="RefSeq" id="XP_001643787.1">
    <property type="nucleotide sequence ID" value="XM_001643737.1"/>
</dbReference>
<dbReference type="GO" id="GO:0000049">
    <property type="term" value="F:tRNA binding"/>
    <property type="evidence" value="ECO:0007669"/>
    <property type="project" value="EnsemblFungi"/>
</dbReference>
<evidence type="ECO:0008006" key="5">
    <source>
        <dbReference type="Google" id="ProtNLM"/>
    </source>
</evidence>
<dbReference type="GO" id="GO:0034455">
    <property type="term" value="C:t-UTP complex"/>
    <property type="evidence" value="ECO:0007669"/>
    <property type="project" value="EnsemblFungi"/>
</dbReference>
<dbReference type="OMA" id="IVTCPNL"/>
<proteinExistence type="predicted"/>
<dbReference type="Pfam" id="PF22542">
    <property type="entry name" value="Utp8_C"/>
    <property type="match status" value="1"/>
</dbReference>
<dbReference type="InParanoid" id="A7TP78"/>
<sequence length="655" mass="74641">MPSFSQPFRLAVLPKILSLSNVETQISSLQIADDFSLESNKITIGISGSTISQYIINPTPSLVFNVPIPSTNNVTACNIGHFVSDTDGSKLECWAYGLSYNKNHTLNISIKTSDDDKYATSGGEVVETYSQKCDDKIEHIKINEKEKVIVVVLKNGLIQFYDFTLKLLKSVNVMYSDISFVEHFEEDGKQFAIILSNIEGKKISFKLYELFTNDKTSINELSSTILEDADLGESQICYQFGKIYRLFEDRLYIYNLPQCQLQQTIELPFIQKKDSDVLSFSPIANNRILLTVNNKIYLLDLVHNSILAERDLSHVKVYQLLKSIVVPSKGENKNSKTIAIGVSIKNGPSPISSLEVINVDVGSGTLKDSLGKSFQVANVKKNIPLQSLFPEDETIYAKGEQKSFDYKNILQELQNNKNDINKFDDIFFKKLNIMKEYYTEQDRFIYDQKFLSDVLDLIFSAFKKDYPRALTFLLTHPLFPISHTRNLLTKFRNQPRLFKQAVVTCPNLPLKELLAELFTITNGELCLDISLRILQDYTRDSIKQELKTLSKVDIQNFIEFVIDTDSEDKSQFNPQLFQLLSLVLDASGLFALEEETLEKLSAYIDNQVNVAERNNRLWHLLDENSDKRSTLNQANDQNVLQTKSLSAYSVEYLEL</sequence>
<dbReference type="EMBL" id="DS480439">
    <property type="protein sequence ID" value="EDO15929.1"/>
    <property type="molecule type" value="Genomic_DNA"/>
</dbReference>
<dbReference type="Pfam" id="PF10395">
    <property type="entry name" value="Utp8_b_propeller"/>
    <property type="match status" value="1"/>
</dbReference>
<evidence type="ECO:0000259" key="2">
    <source>
        <dbReference type="Pfam" id="PF22542"/>
    </source>
</evidence>
<name>A7TP78_VANPO</name>
<keyword evidence="4" id="KW-1185">Reference proteome</keyword>
<feature type="domain" description="Utp8 beta-propeller" evidence="1">
    <location>
        <begin position="1"/>
        <end position="374"/>
    </location>
</feature>
<dbReference type="OrthoDB" id="4055624at2759"/>
<dbReference type="STRING" id="436907.A7TP78"/>
<dbReference type="InterPro" id="IPR053881">
    <property type="entry name" value="Utp8_C"/>
</dbReference>
<feature type="domain" description="Utp8 C-terminal" evidence="2">
    <location>
        <begin position="385"/>
        <end position="655"/>
    </location>
</feature>
<dbReference type="AlphaFoldDB" id="A7TP78"/>
<dbReference type="InterPro" id="IPR018843">
    <property type="entry name" value="Utp8_b-prop"/>
</dbReference>
<dbReference type="GO" id="GO:0032040">
    <property type="term" value="C:small-subunit processome"/>
    <property type="evidence" value="ECO:0007669"/>
    <property type="project" value="EnsemblFungi"/>
</dbReference>
<dbReference type="KEGG" id="vpo:Kpol_480p16"/>
<dbReference type="HOGENOM" id="CLU_024075_0_0_1"/>
<dbReference type="GO" id="GO:0033553">
    <property type="term" value="C:rDNA heterochromatin"/>
    <property type="evidence" value="ECO:0007669"/>
    <property type="project" value="EnsemblFungi"/>
</dbReference>
<dbReference type="GO" id="GO:0000462">
    <property type="term" value="P:maturation of SSU-rRNA from tricistronic rRNA transcript (SSU-rRNA, 5.8S rRNA, LSU-rRNA)"/>
    <property type="evidence" value="ECO:0007669"/>
    <property type="project" value="EnsemblFungi"/>
</dbReference>
<evidence type="ECO:0000313" key="3">
    <source>
        <dbReference type="EMBL" id="EDO15929.1"/>
    </source>
</evidence>
<organism evidence="4">
    <name type="scientific">Vanderwaltozyma polyspora (strain ATCC 22028 / DSM 70294 / BCRC 21397 / CBS 2163 / NBRC 10782 / NRRL Y-8283 / UCD 57-17)</name>
    <name type="common">Kluyveromyces polysporus</name>
    <dbReference type="NCBI Taxonomy" id="436907"/>
    <lineage>
        <taxon>Eukaryota</taxon>
        <taxon>Fungi</taxon>
        <taxon>Dikarya</taxon>
        <taxon>Ascomycota</taxon>
        <taxon>Saccharomycotina</taxon>
        <taxon>Saccharomycetes</taxon>
        <taxon>Saccharomycetales</taxon>
        <taxon>Saccharomycetaceae</taxon>
        <taxon>Vanderwaltozyma</taxon>
    </lineage>
</organism>
<evidence type="ECO:0000313" key="4">
    <source>
        <dbReference type="Proteomes" id="UP000000267"/>
    </source>
</evidence>
<dbReference type="SUPFAM" id="SSF50978">
    <property type="entry name" value="WD40 repeat-like"/>
    <property type="match status" value="1"/>
</dbReference>
<dbReference type="InterPro" id="IPR036322">
    <property type="entry name" value="WD40_repeat_dom_sf"/>
</dbReference>
<gene>
    <name evidence="3" type="ORF">Kpol_480p16</name>
</gene>
<dbReference type="GO" id="GO:0034511">
    <property type="term" value="F:U3 snoRNA binding"/>
    <property type="evidence" value="ECO:0007669"/>
    <property type="project" value="EnsemblFungi"/>
</dbReference>
<dbReference type="GeneID" id="5544050"/>
<evidence type="ECO:0000259" key="1">
    <source>
        <dbReference type="Pfam" id="PF10395"/>
    </source>
</evidence>
<dbReference type="FunCoup" id="A7TP78">
    <property type="interactions" value="361"/>
</dbReference>